<gene>
    <name evidence="2" type="ORF">ENKNEFLB_02050</name>
</gene>
<evidence type="ECO:0000313" key="3">
    <source>
        <dbReference type="Proteomes" id="UP000679307"/>
    </source>
</evidence>
<keyword evidence="3" id="KW-1185">Reference proteome</keyword>
<dbReference type="EMBL" id="CP075371">
    <property type="protein sequence ID" value="QVT79661.1"/>
    <property type="molecule type" value="Genomic_DNA"/>
</dbReference>
<name>A0ABX8EH65_9ACTN</name>
<reference evidence="2 3" key="1">
    <citation type="submission" date="2021-05" db="EMBL/GenBank/DDBJ databases">
        <title>Complete genome of Nocardioides aquaticus KCTC 9944T isolated from meromictic and hypersaline Ekho Lake, Antarctica.</title>
        <authorList>
            <person name="Hwang K."/>
            <person name="Kim K.M."/>
            <person name="Choe H."/>
        </authorList>
    </citation>
    <scope>NUCLEOTIDE SEQUENCE [LARGE SCALE GENOMIC DNA]</scope>
    <source>
        <strain evidence="2 3">KCTC 9944</strain>
    </source>
</reference>
<evidence type="ECO:0000256" key="1">
    <source>
        <dbReference type="SAM" id="MobiDB-lite"/>
    </source>
</evidence>
<feature type="region of interest" description="Disordered" evidence="1">
    <location>
        <begin position="1"/>
        <end position="23"/>
    </location>
</feature>
<evidence type="ECO:0000313" key="2">
    <source>
        <dbReference type="EMBL" id="QVT79661.1"/>
    </source>
</evidence>
<protein>
    <submittedName>
        <fullName evidence="2">Uncharacterized protein</fullName>
    </submittedName>
</protein>
<dbReference type="RefSeq" id="WP_214059080.1">
    <property type="nucleotide sequence ID" value="NZ_BAAAHS010000150.1"/>
</dbReference>
<proteinExistence type="predicted"/>
<accession>A0ABX8EH65</accession>
<organism evidence="2 3">
    <name type="scientific">Nocardioides aquaticus</name>
    <dbReference type="NCBI Taxonomy" id="160826"/>
    <lineage>
        <taxon>Bacteria</taxon>
        <taxon>Bacillati</taxon>
        <taxon>Actinomycetota</taxon>
        <taxon>Actinomycetes</taxon>
        <taxon>Propionibacteriales</taxon>
        <taxon>Nocardioidaceae</taxon>
        <taxon>Nocardioides</taxon>
    </lineage>
</organism>
<dbReference type="Proteomes" id="UP000679307">
    <property type="component" value="Chromosome"/>
</dbReference>
<sequence length="64" mass="6460">MTQQEATSPAPAPPAPPTTGVAGVDAVLGDLATAFDLPVAEQSAAVEQAHDRLRRALDEPDPAG</sequence>